<dbReference type="GO" id="GO:0005669">
    <property type="term" value="C:transcription factor TFIID complex"/>
    <property type="evidence" value="ECO:0007669"/>
    <property type="project" value="InterPro"/>
</dbReference>
<evidence type="ECO:0000256" key="3">
    <source>
        <dbReference type="SAM" id="MobiDB-lite"/>
    </source>
</evidence>
<name>A0A8X6T6X5_NEPPI</name>
<dbReference type="Proteomes" id="UP000887013">
    <property type="component" value="Unassembled WGS sequence"/>
</dbReference>
<gene>
    <name evidence="5" type="primary">NCL1_28057</name>
    <name evidence="5" type="ORF">NPIL_156562</name>
</gene>
<feature type="domain" description="TAFII-230 TBP-binding" evidence="4">
    <location>
        <begin position="2"/>
        <end position="60"/>
    </location>
</feature>
<keyword evidence="6" id="KW-1185">Reference proteome</keyword>
<dbReference type="GO" id="GO:0017025">
    <property type="term" value="F:TBP-class protein binding"/>
    <property type="evidence" value="ECO:0007669"/>
    <property type="project" value="InterPro"/>
</dbReference>
<evidence type="ECO:0000313" key="5">
    <source>
        <dbReference type="EMBL" id="GFS83966.1"/>
    </source>
</evidence>
<dbReference type="InterPro" id="IPR040240">
    <property type="entry name" value="TAF1"/>
</dbReference>
<evidence type="ECO:0000313" key="6">
    <source>
        <dbReference type="Proteomes" id="UP000887013"/>
    </source>
</evidence>
<dbReference type="Pfam" id="PF09247">
    <property type="entry name" value="TBP-binding"/>
    <property type="match status" value="1"/>
</dbReference>
<protein>
    <submittedName>
        <fullName evidence="5">TBP-binding domain-containing protein</fullName>
    </submittedName>
</protein>
<dbReference type="EMBL" id="BMAW01052051">
    <property type="protein sequence ID" value="GFS83966.1"/>
    <property type="molecule type" value="Genomic_DNA"/>
</dbReference>
<dbReference type="PANTHER" id="PTHR13900">
    <property type="entry name" value="TRANSCRIPTION INITIATION FACTOR TFIID"/>
    <property type="match status" value="1"/>
</dbReference>
<dbReference type="InterPro" id="IPR036741">
    <property type="entry name" value="TAFII-230_TBP-bd_sf"/>
</dbReference>
<feature type="region of interest" description="Disordered" evidence="3">
    <location>
        <begin position="59"/>
        <end position="129"/>
    </location>
</feature>
<dbReference type="Gene3D" id="1.10.1100.10">
    <property type="entry name" value="TAFII-230 TBP-binding domain"/>
    <property type="match status" value="1"/>
</dbReference>
<dbReference type="AlphaFoldDB" id="A0A8X6T6X5"/>
<sequence>MDSDDEGDNERVISLTHLLFGNIDDDGHLENDFLDAESIRQLDQLRQLGIGTQLKEITDDVDSPDLDMGDYSENDEVPVKSPSAIDYSDISELAEETENILEPDSTTSPQEPVIKRKVYSEDNGCSEKL</sequence>
<dbReference type="GO" id="GO:0051123">
    <property type="term" value="P:RNA polymerase II preinitiation complex assembly"/>
    <property type="evidence" value="ECO:0007669"/>
    <property type="project" value="TreeGrafter"/>
</dbReference>
<feature type="compositionally biased region" description="Acidic residues" evidence="3">
    <location>
        <begin position="59"/>
        <end position="76"/>
    </location>
</feature>
<keyword evidence="2" id="KW-0804">Transcription</keyword>
<feature type="compositionally biased region" description="Acidic residues" evidence="3">
    <location>
        <begin position="92"/>
        <end position="101"/>
    </location>
</feature>
<accession>A0A8X6T6X5</accession>
<dbReference type="OrthoDB" id="6426318at2759"/>
<comment type="caution">
    <text evidence="5">The sequence shown here is derived from an EMBL/GenBank/DDBJ whole genome shotgun (WGS) entry which is preliminary data.</text>
</comment>
<keyword evidence="1" id="KW-0805">Transcription regulation</keyword>
<dbReference type="PANTHER" id="PTHR13900:SF0">
    <property type="entry name" value="TRANSCRIPTION INITIATION FACTOR TFIID SUBUNIT 1"/>
    <property type="match status" value="1"/>
</dbReference>
<proteinExistence type="predicted"/>
<dbReference type="InterPro" id="IPR009067">
    <property type="entry name" value="TAF_II_230-bd"/>
</dbReference>
<dbReference type="GO" id="GO:0016251">
    <property type="term" value="F:RNA polymerase II general transcription initiation factor activity"/>
    <property type="evidence" value="ECO:0007669"/>
    <property type="project" value="InterPro"/>
</dbReference>
<evidence type="ECO:0000259" key="4">
    <source>
        <dbReference type="Pfam" id="PF09247"/>
    </source>
</evidence>
<evidence type="ECO:0000256" key="1">
    <source>
        <dbReference type="ARBA" id="ARBA00023015"/>
    </source>
</evidence>
<reference evidence="5" key="1">
    <citation type="submission" date="2020-08" db="EMBL/GenBank/DDBJ databases">
        <title>Multicomponent nature underlies the extraordinary mechanical properties of spider dragline silk.</title>
        <authorList>
            <person name="Kono N."/>
            <person name="Nakamura H."/>
            <person name="Mori M."/>
            <person name="Yoshida Y."/>
            <person name="Ohtoshi R."/>
            <person name="Malay A.D."/>
            <person name="Moran D.A.P."/>
            <person name="Tomita M."/>
            <person name="Numata K."/>
            <person name="Arakawa K."/>
        </authorList>
    </citation>
    <scope>NUCLEOTIDE SEQUENCE</scope>
</reference>
<evidence type="ECO:0000256" key="2">
    <source>
        <dbReference type="ARBA" id="ARBA00023163"/>
    </source>
</evidence>
<dbReference type="GO" id="GO:0004402">
    <property type="term" value="F:histone acetyltransferase activity"/>
    <property type="evidence" value="ECO:0007669"/>
    <property type="project" value="InterPro"/>
</dbReference>
<dbReference type="SUPFAM" id="SSF47055">
    <property type="entry name" value="TAF(II)230 TBP-binding fragment"/>
    <property type="match status" value="1"/>
</dbReference>
<organism evidence="5 6">
    <name type="scientific">Nephila pilipes</name>
    <name type="common">Giant wood spider</name>
    <name type="synonym">Nephila maculata</name>
    <dbReference type="NCBI Taxonomy" id="299642"/>
    <lineage>
        <taxon>Eukaryota</taxon>
        <taxon>Metazoa</taxon>
        <taxon>Ecdysozoa</taxon>
        <taxon>Arthropoda</taxon>
        <taxon>Chelicerata</taxon>
        <taxon>Arachnida</taxon>
        <taxon>Araneae</taxon>
        <taxon>Araneomorphae</taxon>
        <taxon>Entelegynae</taxon>
        <taxon>Araneoidea</taxon>
        <taxon>Nephilidae</taxon>
        <taxon>Nephila</taxon>
    </lineage>
</organism>